<dbReference type="RefSeq" id="WP_155115066.1">
    <property type="nucleotide sequence ID" value="NZ_BKOU01000166.1"/>
</dbReference>
<evidence type="ECO:0000313" key="1">
    <source>
        <dbReference type="EMBL" id="MCU4398616.1"/>
    </source>
</evidence>
<reference evidence="2" key="3">
    <citation type="submission" date="2021-06" db="EMBL/GenBank/DDBJ databases">
        <authorList>
            <person name="Diorio-Toth L."/>
        </authorList>
    </citation>
    <scope>NUCLEOTIDE SEQUENCE</scope>
    <source>
        <strain evidence="2">AJ_351</strain>
    </source>
</reference>
<protein>
    <submittedName>
        <fullName evidence="2">Uncharacterized protein</fullName>
    </submittedName>
</protein>
<reference evidence="1" key="2">
    <citation type="submission" date="2021-06" db="EMBL/GenBank/DDBJ databases">
        <title>Propagation of a rapidly emergent carbapenem-resistant Acinetobacter baumannii lineage by various extra-hospital transmission networks.</title>
        <authorList>
            <person name="Calix J."/>
        </authorList>
    </citation>
    <scope>NUCLEOTIDE SEQUENCE</scope>
    <source>
        <strain evidence="1">WU_MDCI_Aw63</strain>
    </source>
</reference>
<evidence type="ECO:0000313" key="2">
    <source>
        <dbReference type="EMBL" id="QXR27321.1"/>
    </source>
</evidence>
<dbReference type="EMBL" id="JAHPRE010000119">
    <property type="protein sequence ID" value="MCU4398616.1"/>
    <property type="molecule type" value="Genomic_DNA"/>
</dbReference>
<proteinExistence type="predicted"/>
<sequence length="45" mass="4903">MNVIIQLLGGIGLFLLGMSLMTDSLKAIAGEALRQWLVRFTNSPI</sequence>
<dbReference type="AlphaFoldDB" id="A0A8F6MIJ5"/>
<name>A0A8F6MIJ5_ACIJU</name>
<accession>A0A8F6MIJ5</accession>
<dbReference type="Proteomes" id="UP000279359">
    <property type="component" value="Chromosome"/>
</dbReference>
<organism evidence="2">
    <name type="scientific">Acinetobacter junii</name>
    <dbReference type="NCBI Taxonomy" id="40215"/>
    <lineage>
        <taxon>Bacteria</taxon>
        <taxon>Pseudomonadati</taxon>
        <taxon>Pseudomonadota</taxon>
        <taxon>Gammaproteobacteria</taxon>
        <taxon>Moraxellales</taxon>
        <taxon>Moraxellaceae</taxon>
        <taxon>Acinetobacter</taxon>
    </lineage>
</organism>
<dbReference type="EMBL" id="CP078018">
    <property type="protein sequence ID" value="QXR27321.1"/>
    <property type="molecule type" value="Genomic_DNA"/>
</dbReference>
<gene>
    <name evidence="2" type="ORF">EGT69_013790</name>
    <name evidence="1" type="ORF">KTH64_17170</name>
</gene>
<dbReference type="Proteomes" id="UP001208534">
    <property type="component" value="Unassembled WGS sequence"/>
</dbReference>
<reference evidence="2" key="1">
    <citation type="journal article" date="2019" name="Nat. Commun.">
        <title>Spatiotemporal dynamics of multidrug resistant bacteria on intensive care unit surfaces.</title>
        <authorList>
            <person name="D'Souza A.W."/>
            <person name="Potter R.F."/>
            <person name="Wallace M."/>
            <person name="Shupe A."/>
            <person name="Patel S."/>
            <person name="Sun X."/>
            <person name="Gul D."/>
            <person name="Kwon J.H."/>
            <person name="Andleeb S."/>
            <person name="Burnham C.D."/>
            <person name="Dantas G."/>
        </authorList>
    </citation>
    <scope>NUCLEOTIDE SEQUENCE</scope>
    <source>
        <strain evidence="2">AJ_351</strain>
    </source>
</reference>